<reference evidence="1" key="1">
    <citation type="submission" date="2019-08" db="EMBL/GenBank/DDBJ databases">
        <authorList>
            <person name="Kucharzyk K."/>
            <person name="Murdoch R.W."/>
            <person name="Higgins S."/>
            <person name="Loffler F."/>
        </authorList>
    </citation>
    <scope>NUCLEOTIDE SEQUENCE</scope>
</reference>
<dbReference type="InterPro" id="IPR011009">
    <property type="entry name" value="Kinase-like_dom_sf"/>
</dbReference>
<gene>
    <name evidence="1" type="ORF">SDC9_187009</name>
</gene>
<evidence type="ECO:0008006" key="2">
    <source>
        <dbReference type="Google" id="ProtNLM"/>
    </source>
</evidence>
<sequence>MIIISKQYFGVNIKKCKFLGQGYEGKVYLTPDNRVLKIFKDKKKCNNEYELLKIVEGSKYFPKAIGINEYSMIREYVSGTPLEAYVKKKGLSRKLGLSLINLIEEFRRLGFTRLDMAARHIYVQTNEDIKVIDPRKCYVKEMSFPQLLLTDLDKINHLDDFIKVLIEERPTLAEEWIEGLNKLSQN</sequence>
<dbReference type="SUPFAM" id="SSF56112">
    <property type="entry name" value="Protein kinase-like (PK-like)"/>
    <property type="match status" value="1"/>
</dbReference>
<evidence type="ECO:0000313" key="1">
    <source>
        <dbReference type="EMBL" id="MPN39481.1"/>
    </source>
</evidence>
<comment type="caution">
    <text evidence="1">The sequence shown here is derived from an EMBL/GenBank/DDBJ whole genome shotgun (WGS) entry which is preliminary data.</text>
</comment>
<protein>
    <recommendedName>
        <fullName evidence="2">Protein kinase domain-containing protein</fullName>
    </recommendedName>
</protein>
<organism evidence="1">
    <name type="scientific">bioreactor metagenome</name>
    <dbReference type="NCBI Taxonomy" id="1076179"/>
    <lineage>
        <taxon>unclassified sequences</taxon>
        <taxon>metagenomes</taxon>
        <taxon>ecological metagenomes</taxon>
    </lineage>
</organism>
<dbReference type="AlphaFoldDB" id="A0A645HKF0"/>
<proteinExistence type="predicted"/>
<dbReference type="EMBL" id="VSSQ01095325">
    <property type="protein sequence ID" value="MPN39481.1"/>
    <property type="molecule type" value="Genomic_DNA"/>
</dbReference>
<name>A0A645HKF0_9ZZZZ</name>
<accession>A0A645HKF0</accession>